<feature type="region of interest" description="Disordered" evidence="1">
    <location>
        <begin position="33"/>
        <end position="69"/>
    </location>
</feature>
<reference evidence="3 4" key="2">
    <citation type="submission" date="2020-05" db="EMBL/GenBank/DDBJ databases">
        <authorList>
            <person name="Campoy J."/>
            <person name="Schneeberger K."/>
            <person name="Spophaly S."/>
        </authorList>
    </citation>
    <scope>NUCLEOTIDE SEQUENCE [LARGE SCALE GENOMIC DNA]</scope>
    <source>
        <strain evidence="3">PruArmRojPasFocal</strain>
    </source>
</reference>
<dbReference type="Proteomes" id="UP000507245">
    <property type="component" value="Unassembled WGS sequence"/>
</dbReference>
<evidence type="ECO:0000313" key="3">
    <source>
        <dbReference type="EMBL" id="CAB4312100.1"/>
    </source>
</evidence>
<sequence>MDPSCTRFCPLADQTMVFSGILLNQMDIIKPPSLPTLWKPEENSPDGDGQTKLSSKAVRDEPKGILWSV</sequence>
<evidence type="ECO:0000256" key="1">
    <source>
        <dbReference type="SAM" id="MobiDB-lite"/>
    </source>
</evidence>
<evidence type="ECO:0000313" key="4">
    <source>
        <dbReference type="Proteomes" id="UP000507222"/>
    </source>
</evidence>
<organism evidence="3 5">
    <name type="scientific">Prunus armeniaca</name>
    <name type="common">Apricot</name>
    <name type="synonym">Armeniaca vulgaris</name>
    <dbReference type="NCBI Taxonomy" id="36596"/>
    <lineage>
        <taxon>Eukaryota</taxon>
        <taxon>Viridiplantae</taxon>
        <taxon>Streptophyta</taxon>
        <taxon>Embryophyta</taxon>
        <taxon>Tracheophyta</taxon>
        <taxon>Spermatophyta</taxon>
        <taxon>Magnoliopsida</taxon>
        <taxon>eudicotyledons</taxon>
        <taxon>Gunneridae</taxon>
        <taxon>Pentapetalae</taxon>
        <taxon>rosids</taxon>
        <taxon>fabids</taxon>
        <taxon>Rosales</taxon>
        <taxon>Rosaceae</taxon>
        <taxon>Amygdaloideae</taxon>
        <taxon>Amygdaleae</taxon>
        <taxon>Prunus</taxon>
    </lineage>
</organism>
<accession>A0A6J5XE24</accession>
<keyword evidence="5" id="KW-1185">Reference proteome</keyword>
<dbReference type="AlphaFoldDB" id="A0A6J5XE24"/>
<evidence type="ECO:0000313" key="5">
    <source>
        <dbReference type="Proteomes" id="UP000507245"/>
    </source>
</evidence>
<protein>
    <submittedName>
        <fullName evidence="3">Uncharacterized protein</fullName>
    </submittedName>
</protein>
<dbReference type="Proteomes" id="UP000507222">
    <property type="component" value="Unassembled WGS sequence"/>
</dbReference>
<proteinExistence type="predicted"/>
<dbReference type="EMBL" id="CAEKDK010000006">
    <property type="protein sequence ID" value="CAB4281794.1"/>
    <property type="molecule type" value="Genomic_DNA"/>
</dbReference>
<dbReference type="EMBL" id="CAEKKB010000006">
    <property type="protein sequence ID" value="CAB4312100.1"/>
    <property type="molecule type" value="Genomic_DNA"/>
</dbReference>
<evidence type="ECO:0000313" key="2">
    <source>
        <dbReference type="EMBL" id="CAB4281794.1"/>
    </source>
</evidence>
<gene>
    <name evidence="2" type="ORF">CURHAP_LOCUS34966</name>
    <name evidence="3" type="ORF">ORAREDHAP_LOCUS34406</name>
</gene>
<name>A0A6J5XE24_PRUAR</name>
<reference evidence="5" key="1">
    <citation type="journal article" date="2020" name="Genome Biol.">
        <title>Gamete binning: chromosome-level and haplotype-resolved genome assembly enabled by high-throughput single-cell sequencing of gamete genomes.</title>
        <authorList>
            <person name="Campoy J.A."/>
            <person name="Sun H."/>
            <person name="Goel M."/>
            <person name="Jiao W.-B."/>
            <person name="Folz-Donahue K."/>
            <person name="Wang N."/>
            <person name="Rubio M."/>
            <person name="Liu C."/>
            <person name="Kukat C."/>
            <person name="Ruiz D."/>
            <person name="Huettel B."/>
            <person name="Schneeberger K."/>
        </authorList>
    </citation>
    <scope>NUCLEOTIDE SEQUENCE [LARGE SCALE GENOMIC DNA]</scope>
    <source>
        <strain evidence="5">cv. Rojo Pasion</strain>
    </source>
</reference>